<dbReference type="EMBL" id="HBFC01028277">
    <property type="protein sequence ID" value="CAD8715752.1"/>
    <property type="molecule type" value="Transcribed_RNA"/>
</dbReference>
<keyword evidence="3" id="KW-0227">DNA damage</keyword>
<reference evidence="6" key="1">
    <citation type="submission" date="2021-01" db="EMBL/GenBank/DDBJ databases">
        <authorList>
            <person name="Corre E."/>
            <person name="Pelletier E."/>
            <person name="Niang G."/>
            <person name="Scheremetjew M."/>
            <person name="Finn R."/>
            <person name="Kale V."/>
            <person name="Holt S."/>
            <person name="Cochrane G."/>
            <person name="Meng A."/>
            <person name="Brown T."/>
            <person name="Cohen L."/>
        </authorList>
    </citation>
    <scope>NUCLEOTIDE SEQUENCE</scope>
    <source>
        <strain evidence="6">SL-175</strain>
    </source>
</reference>
<dbReference type="GO" id="GO:0000712">
    <property type="term" value="P:resolution of meiotic recombination intermediates"/>
    <property type="evidence" value="ECO:0007669"/>
    <property type="project" value="TreeGrafter"/>
</dbReference>
<sequence>MFAAFKIAEPEPTVEQAAAVGVPAPAGGAGALPAPEEPFNQPAIDFLRRLPGVTEANYRRVMDAVDCLADLAELSQEQLAGILGDARQAKTLHEFIHAPFPVHAAP</sequence>
<evidence type="ECO:0000256" key="4">
    <source>
        <dbReference type="ARBA" id="ARBA00022801"/>
    </source>
</evidence>
<keyword evidence="4" id="KW-0378">Hydrolase</keyword>
<keyword evidence="1" id="KW-0540">Nuclease</keyword>
<evidence type="ECO:0000256" key="2">
    <source>
        <dbReference type="ARBA" id="ARBA00022759"/>
    </source>
</evidence>
<dbReference type="GO" id="GO:0000014">
    <property type="term" value="F:single-stranded DNA endodeoxyribonuclease activity"/>
    <property type="evidence" value="ECO:0007669"/>
    <property type="project" value="TreeGrafter"/>
</dbReference>
<name>A0A7S0SSW8_9CHLO</name>
<gene>
    <name evidence="6" type="ORF">MANT1106_LOCUS16937</name>
</gene>
<dbReference type="InterPro" id="IPR010994">
    <property type="entry name" value="RuvA_2-like"/>
</dbReference>
<keyword evidence="2" id="KW-0255">Endonuclease</keyword>
<dbReference type="GO" id="GO:0003697">
    <property type="term" value="F:single-stranded DNA binding"/>
    <property type="evidence" value="ECO:0007669"/>
    <property type="project" value="TreeGrafter"/>
</dbReference>
<dbReference type="GO" id="GO:0000724">
    <property type="term" value="P:double-strand break repair via homologous recombination"/>
    <property type="evidence" value="ECO:0007669"/>
    <property type="project" value="TreeGrafter"/>
</dbReference>
<dbReference type="AlphaFoldDB" id="A0A7S0SSW8"/>
<dbReference type="SUPFAM" id="SSF47781">
    <property type="entry name" value="RuvA domain 2-like"/>
    <property type="match status" value="1"/>
</dbReference>
<accession>A0A7S0SSW8</accession>
<dbReference type="GO" id="GO:0000110">
    <property type="term" value="C:nucleotide-excision repair factor 1 complex"/>
    <property type="evidence" value="ECO:0007669"/>
    <property type="project" value="TreeGrafter"/>
</dbReference>
<keyword evidence="5" id="KW-0234">DNA repair</keyword>
<proteinExistence type="predicted"/>
<dbReference type="PANTHER" id="PTHR10150:SF0">
    <property type="entry name" value="DNA REPAIR ENDONUCLEASE XPF"/>
    <property type="match status" value="1"/>
</dbReference>
<evidence type="ECO:0000256" key="5">
    <source>
        <dbReference type="ARBA" id="ARBA00023204"/>
    </source>
</evidence>
<evidence type="ECO:0000313" key="6">
    <source>
        <dbReference type="EMBL" id="CAD8715752.1"/>
    </source>
</evidence>
<dbReference type="GO" id="GO:1901255">
    <property type="term" value="P:nucleotide-excision repair involved in interstrand cross-link repair"/>
    <property type="evidence" value="ECO:0007669"/>
    <property type="project" value="TreeGrafter"/>
</dbReference>
<dbReference type="Gene3D" id="1.10.150.20">
    <property type="entry name" value="5' to 3' exonuclease, C-terminal subdomain"/>
    <property type="match status" value="1"/>
</dbReference>
<evidence type="ECO:0000256" key="1">
    <source>
        <dbReference type="ARBA" id="ARBA00022722"/>
    </source>
</evidence>
<evidence type="ECO:0000256" key="3">
    <source>
        <dbReference type="ARBA" id="ARBA00022763"/>
    </source>
</evidence>
<dbReference type="GO" id="GO:0003684">
    <property type="term" value="F:damaged DNA binding"/>
    <property type="evidence" value="ECO:0007669"/>
    <property type="project" value="TreeGrafter"/>
</dbReference>
<organism evidence="6">
    <name type="scientific">Mantoniella antarctica</name>
    <dbReference type="NCBI Taxonomy" id="81844"/>
    <lineage>
        <taxon>Eukaryota</taxon>
        <taxon>Viridiplantae</taxon>
        <taxon>Chlorophyta</taxon>
        <taxon>Mamiellophyceae</taxon>
        <taxon>Mamiellales</taxon>
        <taxon>Mamiellaceae</taxon>
        <taxon>Mantoniella</taxon>
    </lineage>
</organism>
<protein>
    <submittedName>
        <fullName evidence="6">Uncharacterized protein</fullName>
    </submittedName>
</protein>
<dbReference type="PANTHER" id="PTHR10150">
    <property type="entry name" value="DNA REPAIR ENDONUCLEASE XPF"/>
    <property type="match status" value="1"/>
</dbReference>